<dbReference type="Proteomes" id="UP000698752">
    <property type="component" value="Unassembled WGS sequence"/>
</dbReference>
<evidence type="ECO:0000313" key="1">
    <source>
        <dbReference type="EMBL" id="MBR0648536.1"/>
    </source>
</evidence>
<name>A0ABS5EBZ6_9PROT</name>
<organism evidence="1 2">
    <name type="scientific">Neoroseomonas terrae</name>
    <dbReference type="NCBI Taxonomy" id="424799"/>
    <lineage>
        <taxon>Bacteria</taxon>
        <taxon>Pseudomonadati</taxon>
        <taxon>Pseudomonadota</taxon>
        <taxon>Alphaproteobacteria</taxon>
        <taxon>Acetobacterales</taxon>
        <taxon>Acetobacteraceae</taxon>
        <taxon>Neoroseomonas</taxon>
    </lineage>
</organism>
<evidence type="ECO:0000313" key="2">
    <source>
        <dbReference type="Proteomes" id="UP000698752"/>
    </source>
</evidence>
<reference evidence="2" key="1">
    <citation type="journal article" date="2021" name="Syst. Appl. Microbiol.">
        <title>Roseomonas hellenica sp. nov., isolated from roots of wild-growing Alkanna tinctoria.</title>
        <authorList>
            <person name="Rat A."/>
            <person name="Naranjo H.D."/>
            <person name="Lebbe L."/>
            <person name="Cnockaert M."/>
            <person name="Krigas N."/>
            <person name="Grigoriadou K."/>
            <person name="Maloupa E."/>
            <person name="Willems A."/>
        </authorList>
    </citation>
    <scope>NUCLEOTIDE SEQUENCE [LARGE SCALE GENOMIC DNA]</scope>
    <source>
        <strain evidence="2">LMG 31159</strain>
    </source>
</reference>
<keyword evidence="2" id="KW-1185">Reference proteome</keyword>
<gene>
    <name evidence="1" type="ORF">GXW78_02585</name>
</gene>
<dbReference type="PROSITE" id="PS51257">
    <property type="entry name" value="PROKAR_LIPOPROTEIN"/>
    <property type="match status" value="1"/>
</dbReference>
<protein>
    <submittedName>
        <fullName evidence="1">Uncharacterized protein</fullName>
    </submittedName>
</protein>
<proteinExistence type="predicted"/>
<sequence length="197" mass="20903">MTGWRVALLGIAAAACAEAPSLNDGDIHIRYVATGRMQEDVTLRHAGDATHHCALPRRARLPSAGRPAPVPDQPPSHVFGYGVVFGPDFPADSQGLSAEWRGYGPQARFSLDVFPAPGTLEADGPVRLGRAFRITVGNAQGLWERSVAEGAATDAVVTIAPDGRSGRFRVAGLVRQVPHNRLPESEAITVTGSWHCP</sequence>
<dbReference type="RefSeq" id="WP_211865788.1">
    <property type="nucleotide sequence ID" value="NZ_JAAEDI010000002.1"/>
</dbReference>
<comment type="caution">
    <text evidence="1">The sequence shown here is derived from an EMBL/GenBank/DDBJ whole genome shotgun (WGS) entry which is preliminary data.</text>
</comment>
<accession>A0ABS5EBZ6</accession>
<dbReference type="EMBL" id="JAAEDI010000002">
    <property type="protein sequence ID" value="MBR0648536.1"/>
    <property type="molecule type" value="Genomic_DNA"/>
</dbReference>